<dbReference type="InterPro" id="IPR012349">
    <property type="entry name" value="Split_barrel_FMN-bd"/>
</dbReference>
<evidence type="ECO:0000313" key="2">
    <source>
        <dbReference type="Proteomes" id="UP000683246"/>
    </source>
</evidence>
<evidence type="ECO:0000313" key="1">
    <source>
        <dbReference type="EMBL" id="QUI20795.1"/>
    </source>
</evidence>
<name>A0A8J8MFN6_9FIRM</name>
<gene>
    <name evidence="1" type="ORF">HZI73_00040</name>
</gene>
<dbReference type="KEGG" id="vpy:HZI73_00040"/>
<dbReference type="Gene3D" id="2.30.110.10">
    <property type="entry name" value="Electron Transport, Fmn-binding Protein, Chain A"/>
    <property type="match status" value="1"/>
</dbReference>
<dbReference type="AlphaFoldDB" id="A0A8J8MFN6"/>
<dbReference type="RefSeq" id="WP_212696253.1">
    <property type="nucleotide sequence ID" value="NZ_CP058649.1"/>
</dbReference>
<protein>
    <submittedName>
        <fullName evidence="1">Pyridoxamine 5'-phosphate oxidase family protein</fullName>
    </submittedName>
</protein>
<accession>A0A8J8MFN6</accession>
<keyword evidence="2" id="KW-1185">Reference proteome</keyword>
<proteinExistence type="predicted"/>
<dbReference type="EMBL" id="CP058649">
    <property type="protein sequence ID" value="QUI20795.1"/>
    <property type="molecule type" value="Genomic_DNA"/>
</dbReference>
<dbReference type="Proteomes" id="UP000683246">
    <property type="component" value="Chromosome"/>
</dbReference>
<reference evidence="1" key="1">
    <citation type="submission" date="2020-07" db="EMBL/GenBank/DDBJ databases">
        <title>Vallitalea pronyensis genome.</title>
        <authorList>
            <person name="Postec A."/>
        </authorList>
    </citation>
    <scope>NUCLEOTIDE SEQUENCE</scope>
    <source>
        <strain evidence="1">FatNI3</strain>
    </source>
</reference>
<organism evidence="1 2">
    <name type="scientific">Vallitalea pronyensis</name>
    <dbReference type="NCBI Taxonomy" id="1348613"/>
    <lineage>
        <taxon>Bacteria</taxon>
        <taxon>Bacillati</taxon>
        <taxon>Bacillota</taxon>
        <taxon>Clostridia</taxon>
        <taxon>Lachnospirales</taxon>
        <taxon>Vallitaleaceae</taxon>
        <taxon>Vallitalea</taxon>
    </lineage>
</organism>
<dbReference type="SUPFAM" id="SSF50475">
    <property type="entry name" value="FMN-binding split barrel"/>
    <property type="match status" value="1"/>
</dbReference>
<sequence length="164" mass="18357">MSRYEEGLRLIEESCGNGKDNVIALSTIGMEPGDSATPCPYVRDVDAYYEDGVFYVTTWAKSNKIQQITQNNNVAFAVCFEGISGNGVGENLGWVLDPKNAEIRTKLRKAFAEWYDQANNEQDKSCVILAIRITKGTIFRDHGAVRYDMDFVNKLEITEGKISL</sequence>